<keyword evidence="4" id="KW-0472">Membrane</keyword>
<protein>
    <submittedName>
        <fullName evidence="5">ABC transporter substrate-binding protein</fullName>
    </submittedName>
</protein>
<evidence type="ECO:0000313" key="5">
    <source>
        <dbReference type="EMBL" id="MDO8054419.1"/>
    </source>
</evidence>
<dbReference type="GO" id="GO:0015768">
    <property type="term" value="P:maltose transport"/>
    <property type="evidence" value="ECO:0007669"/>
    <property type="project" value="TreeGrafter"/>
</dbReference>
<evidence type="ECO:0000256" key="2">
    <source>
        <dbReference type="ARBA" id="ARBA00022448"/>
    </source>
</evidence>
<dbReference type="SUPFAM" id="SSF53850">
    <property type="entry name" value="Periplasmic binding protein-like II"/>
    <property type="match status" value="1"/>
</dbReference>
<dbReference type="RefSeq" id="WP_304516073.1">
    <property type="nucleotide sequence ID" value="NZ_JAOSIW010000004.1"/>
</dbReference>
<dbReference type="Pfam" id="PF13416">
    <property type="entry name" value="SBP_bac_8"/>
    <property type="match status" value="1"/>
</dbReference>
<dbReference type="InterPro" id="IPR006059">
    <property type="entry name" value="SBP"/>
</dbReference>
<sequence>MVLKVNLKSKILNIGNVSKIFIYFGTIIVFIIISNSLRTSQDNEFFIKKYDNLRNLVSKKFQNHNSQINYFKHLKKPVEIIFWHTLYPRELEIVKETIREFEQHNPNIKIKDVNKVNWEQICKSVANSLPVNKQPNIAFSYDDHIEFYSKSFKVVPLDIFMDYDEDFGKTSESNNKYNFFPGYAKKLKLPNVYDGQDHHYSLPFVKSTEVMFYDSDLFKQYRDDLNKVFYEKHKSDFKDSCQEIIDSNGRFDFKALINNKDYLIWPYLETLCAKIVSLKQDPTFIPITSESLANLIIISNEQKGISYPKDEHSIKSFLLDENVKKNMQYFKENFYNKGFLTSSKLIGISNKEMFMQRKTGMFITSTRRSDLLHNQMSDFNIEMTPFPCMSYTDDYKNIIQGPNVNLFYSEDNDKMLASWLFLKYLMSKDVYVDMLLVKGGFIITREDVLNTLNALKLDSDPSKNFVDDQIQKLEKILLSIPSHSDLNNELNAKMIQDKKNGRRDLYKYKSVKFAQEHTYDNNKKNTYFTTPIFSNVVFFRSILNDLFTEILALDNRTINLKEKINFLFMEAYKRIVHD</sequence>
<evidence type="ECO:0000256" key="3">
    <source>
        <dbReference type="ARBA" id="ARBA00022729"/>
    </source>
</evidence>
<dbReference type="GO" id="GO:1901982">
    <property type="term" value="F:maltose binding"/>
    <property type="evidence" value="ECO:0007669"/>
    <property type="project" value="TreeGrafter"/>
</dbReference>
<dbReference type="GO" id="GO:0042956">
    <property type="term" value="P:maltodextrin transmembrane transport"/>
    <property type="evidence" value="ECO:0007669"/>
    <property type="project" value="TreeGrafter"/>
</dbReference>
<dbReference type="PANTHER" id="PTHR30061:SF50">
    <property type="entry name" value="MALTOSE_MALTODEXTRIN-BINDING PERIPLASMIC PROTEIN"/>
    <property type="match status" value="1"/>
</dbReference>
<gene>
    <name evidence="5" type="ORF">OC696_00850</name>
</gene>
<proteinExistence type="inferred from homology"/>
<comment type="similarity">
    <text evidence="1">Belongs to the bacterial solute-binding protein 1 family.</text>
</comment>
<keyword evidence="4" id="KW-0812">Transmembrane</keyword>
<keyword evidence="3" id="KW-0732">Signal</keyword>
<evidence type="ECO:0000256" key="1">
    <source>
        <dbReference type="ARBA" id="ARBA00008520"/>
    </source>
</evidence>
<keyword evidence="2" id="KW-0813">Transport</keyword>
<comment type="caution">
    <text evidence="5">The sequence shown here is derived from an EMBL/GenBank/DDBJ whole genome shotgun (WGS) entry which is preliminary data.</text>
</comment>
<dbReference type="Gene3D" id="3.40.190.10">
    <property type="entry name" value="Periplasmic binding protein-like II"/>
    <property type="match status" value="2"/>
</dbReference>
<reference evidence="5 6" key="1">
    <citation type="journal article" date="2023" name="Int. J. Syst. Evol. Microbiol.">
        <title>The observation of taxonomic boundaries for the 16SrII and 16SrXXV phytoplasmas using genome-based delimitation.</title>
        <authorList>
            <person name="Rodrigues Jardim B."/>
            <person name="Tran-Nguyen L.T.T."/>
            <person name="Gambley C."/>
            <person name="Al-Sadi A.M."/>
            <person name="Al-Subhi A.M."/>
            <person name="Foissac X."/>
            <person name="Salar P."/>
            <person name="Cai H."/>
            <person name="Yang J.Y."/>
            <person name="Davis R."/>
            <person name="Jones L."/>
            <person name="Rodoni B."/>
            <person name="Constable F.E."/>
        </authorList>
    </citation>
    <scope>NUCLEOTIDE SEQUENCE [LARGE SCALE GENOMIC DNA]</scope>
    <source>
        <strain evidence="5">BAWM-OMN-P26</strain>
    </source>
</reference>
<dbReference type="GO" id="GO:0055052">
    <property type="term" value="C:ATP-binding cassette (ABC) transporter complex, substrate-binding subunit-containing"/>
    <property type="evidence" value="ECO:0007669"/>
    <property type="project" value="TreeGrafter"/>
</dbReference>
<evidence type="ECO:0000256" key="4">
    <source>
        <dbReference type="SAM" id="Phobius"/>
    </source>
</evidence>
<name>A0AAP4UHK9_9MOLU</name>
<dbReference type="PANTHER" id="PTHR30061">
    <property type="entry name" value="MALTOSE-BINDING PERIPLASMIC PROTEIN"/>
    <property type="match status" value="1"/>
</dbReference>
<accession>A0AAP4UHK9</accession>
<evidence type="ECO:0000313" key="6">
    <source>
        <dbReference type="Proteomes" id="UP001170651"/>
    </source>
</evidence>
<keyword evidence="4" id="KW-1133">Transmembrane helix</keyword>
<organism evidence="5 6">
    <name type="scientific">Candidatus Phytoplasma australasiaticum subsp. australasiaticum</name>
    <dbReference type="NCBI Taxonomy" id="2832407"/>
    <lineage>
        <taxon>Bacteria</taxon>
        <taxon>Bacillati</taxon>
        <taxon>Mycoplasmatota</taxon>
        <taxon>Mollicutes</taxon>
        <taxon>Acholeplasmatales</taxon>
        <taxon>Acholeplasmataceae</taxon>
        <taxon>Candidatus Phytoplasma</taxon>
        <taxon>16SrII (Peanut WB group)</taxon>
        <taxon>Candidatus Phytoplasma australasiaticum</taxon>
    </lineage>
</organism>
<dbReference type="AlphaFoldDB" id="A0AAP4UHK9"/>
<feature type="transmembrane region" description="Helical" evidence="4">
    <location>
        <begin position="20"/>
        <end position="37"/>
    </location>
</feature>
<keyword evidence="6" id="KW-1185">Reference proteome</keyword>
<dbReference type="Proteomes" id="UP001170651">
    <property type="component" value="Unassembled WGS sequence"/>
</dbReference>
<dbReference type="EMBL" id="JAOSIW010000004">
    <property type="protein sequence ID" value="MDO8054419.1"/>
    <property type="molecule type" value="Genomic_DNA"/>
</dbReference>